<reference evidence="1" key="1">
    <citation type="submission" date="2021-08" db="EMBL/GenBank/DDBJ databases">
        <title>Novel anaerobic bacterium isolated from sea squirt in East Sea, Republic of Korea.</title>
        <authorList>
            <person name="Nguyen T.H."/>
            <person name="Li Z."/>
            <person name="Lee Y.-J."/>
            <person name="Ko J."/>
            <person name="Kim S.-G."/>
        </authorList>
    </citation>
    <scope>NUCLEOTIDE SEQUENCE</scope>
    <source>
        <strain evidence="1">KCTC 25031</strain>
    </source>
</reference>
<dbReference type="EMBL" id="CP081303">
    <property type="protein sequence ID" value="QZE15333.1"/>
    <property type="molecule type" value="Genomic_DNA"/>
</dbReference>
<accession>A0AC61NI05</accession>
<evidence type="ECO:0000313" key="2">
    <source>
        <dbReference type="Proteomes" id="UP000826212"/>
    </source>
</evidence>
<dbReference type="Proteomes" id="UP000826212">
    <property type="component" value="Chromosome"/>
</dbReference>
<keyword evidence="2" id="KW-1185">Reference proteome</keyword>
<protein>
    <submittedName>
        <fullName evidence="1">ATP-binding protein</fullName>
    </submittedName>
</protein>
<name>A0AC61NI05_9BACT</name>
<evidence type="ECO:0000313" key="1">
    <source>
        <dbReference type="EMBL" id="QZE15333.1"/>
    </source>
</evidence>
<proteinExistence type="predicted"/>
<keyword evidence="1" id="KW-0547">Nucleotide-binding</keyword>
<keyword evidence="1" id="KW-0067">ATP-binding</keyword>
<organism evidence="1 2">
    <name type="scientific">Halosquirtibacter laminarini</name>
    <dbReference type="NCBI Taxonomy" id="3374600"/>
    <lineage>
        <taxon>Bacteria</taxon>
        <taxon>Pseudomonadati</taxon>
        <taxon>Bacteroidota</taxon>
        <taxon>Bacteroidia</taxon>
        <taxon>Marinilabiliales</taxon>
        <taxon>Prolixibacteraceae</taxon>
        <taxon>Halosquirtibacter</taxon>
    </lineage>
</organism>
<gene>
    <name evidence="1" type="ORF">K4L44_05735</name>
</gene>
<sequence>MIIEFSVTNFGPIKTKQTLSFEATNDDTLEDYYVHEPIPGLRLLKFAILYGPNASGKSTILKALDFLRKLVLNPEDKKTDKLDFEPFLFDENTPLQPSELNLSFIQNKIKYNYTIVFTKDLILKEELDYQPKGRSAVVYTRETNVENRISEINFGSTIKILKEDRMILRGNTISNNSVLGAYNKSNINSPELDEVFGWFKDELMRLIQPQHNLFSWTSDRVEKNENGFRQKVIDIIRKADIQINNIEIDVDEEEISKQVLDNIDKLPISNEAIEKIKTEKKFVKKDVIFHHNISNNGNVETYHLSKDFESLGTKRYYELSGILATLIDEEKVVCIDEIETSLHPDLMKHFILTYLVNSRSSQLLISTHNVFLLSEKDMLRNDAIWFTEKQLDGSTDLFSLDDFDSSTLRKGTSIINAYKIGKLGAKPNLGSYFINTYSNGKE</sequence>